<evidence type="ECO:0000256" key="1">
    <source>
        <dbReference type="ARBA" id="ARBA00004442"/>
    </source>
</evidence>
<evidence type="ECO:0000256" key="2">
    <source>
        <dbReference type="ARBA" id="ARBA00023136"/>
    </source>
</evidence>
<name>A0A1L7I2H2_9FLAO</name>
<protein>
    <recommendedName>
        <fullName evidence="4">Outer membrane protein beta-barrel domain-containing protein</fullName>
    </recommendedName>
</protein>
<keyword evidence="6" id="KW-1185">Reference proteome</keyword>
<gene>
    <name evidence="5" type="ORF">GRFL_1057</name>
</gene>
<dbReference type="SUPFAM" id="SSF56935">
    <property type="entry name" value="Porins"/>
    <property type="match status" value="1"/>
</dbReference>
<keyword evidence="3" id="KW-0998">Cell outer membrane</keyword>
<dbReference type="GO" id="GO:0009279">
    <property type="term" value="C:cell outer membrane"/>
    <property type="evidence" value="ECO:0007669"/>
    <property type="project" value="UniProtKB-SubCell"/>
</dbReference>
<evidence type="ECO:0000313" key="6">
    <source>
        <dbReference type="Proteomes" id="UP000186230"/>
    </source>
</evidence>
<reference evidence="5 6" key="1">
    <citation type="submission" date="2016-07" db="EMBL/GenBank/DDBJ databases">
        <title>Multi-omics approach to identify versatile polysaccharide utilization systems of a marine flavobacterium Gramella flava.</title>
        <authorList>
            <person name="Tang K."/>
        </authorList>
    </citation>
    <scope>NUCLEOTIDE SEQUENCE [LARGE SCALE GENOMIC DNA]</scope>
    <source>
        <strain evidence="5 6">JLT2011</strain>
    </source>
</reference>
<dbReference type="InterPro" id="IPR036942">
    <property type="entry name" value="Beta-barrel_TonB_sf"/>
</dbReference>
<dbReference type="Gene3D" id="2.40.170.20">
    <property type="entry name" value="TonB-dependent receptor, beta-barrel domain"/>
    <property type="match status" value="1"/>
</dbReference>
<sequence>MALLFFTGLSQAQDFEITGKVTDTSGAPLGSATVYLEKVTDSSLVTYTISEDNGSFVLDGKSNDKELNLIVSYAGYSPYFKKVQPKDQDLGNLKMNISSNELDEVTLTAARAPVSIKSDTLEFNAASFKTREDANLEEVLKKLPGVSVDNAGNITVNGKPVSRILVNGKEFFGDDPKIATKNLPKELINKIQVVDTKTKSQEFTGEEGDSENKTINITIDEDKNRGYFSRLTAGGGTDDRYELSAIANYFQDKQRVSFLASSNNINSSGFTFDEVFDSMGRNAYSISTNSNGSFAINGVSYGNMGGGISETDNIGLNYVDEWAKKTELGLNYFYNHGDNTNRTKIERENILPDGRFFINSNSSSNRLSDNHRFSTSFETQPDTLTRISFRPNFNVTNAQSYSDSYTESLAEDGTMLNNATTTNDSKVFNTDFSNRAYFTRKYGSRGGFYSVNLANNNTNRIQKDYFYSERETFNENGDLTNSQIQDQFIDEDRKSNQYTAELRGRLPISDNWNFDMSLYYDDETSKNQRLVYNASGEEAYDDLDANLSNDFRSEISNFRPSAGVNYNTDTLRFTLTAGLHHTNLRNTDLFSETRINNTYNNLYTNAFLYYKLSKSKSIYFNYSNSRQTPSIDQLQPVSITVNPLNILTGNPSLDPSFNHRAYMNFNNYDYASRSGYYTYFGANYQKDAIVPITFTDENLVRTTTYTNVDGTYSIYGGGNLNKSIELDSLSSLKVNPGVYLNYNKNLGFSNEVQYESKILRVTPNVGLVYDIKDLLTLEPVYRMTINRADYSLNNRQENYLNHELNFQVTSYWPENFLLGSDFSYQKFGNIPPGFKNSFLLWNASLGYKLLGDDGILKLKVFDILNENTSTRRMAGEDFIQNTEELVLKQYFMLSFTWKLKKFGGKDPNNRRGPF</sequence>
<evidence type="ECO:0000313" key="5">
    <source>
        <dbReference type="EMBL" id="APU67781.1"/>
    </source>
</evidence>
<dbReference type="Pfam" id="PF14905">
    <property type="entry name" value="OMP_b-brl_3"/>
    <property type="match status" value="1"/>
</dbReference>
<organism evidence="5 6">
    <name type="scientific">Christiangramia flava JLT2011</name>
    <dbReference type="NCBI Taxonomy" id="1229726"/>
    <lineage>
        <taxon>Bacteria</taxon>
        <taxon>Pseudomonadati</taxon>
        <taxon>Bacteroidota</taxon>
        <taxon>Flavobacteriia</taxon>
        <taxon>Flavobacteriales</taxon>
        <taxon>Flavobacteriaceae</taxon>
        <taxon>Christiangramia</taxon>
    </lineage>
</organism>
<evidence type="ECO:0000259" key="4">
    <source>
        <dbReference type="Pfam" id="PF14905"/>
    </source>
</evidence>
<dbReference type="Pfam" id="PF13620">
    <property type="entry name" value="CarboxypepD_reg"/>
    <property type="match status" value="1"/>
</dbReference>
<dbReference type="EMBL" id="CP016359">
    <property type="protein sequence ID" value="APU67781.1"/>
    <property type="molecule type" value="Genomic_DNA"/>
</dbReference>
<dbReference type="Proteomes" id="UP000186230">
    <property type="component" value="Chromosome"/>
</dbReference>
<dbReference type="InterPro" id="IPR041700">
    <property type="entry name" value="OMP_b-brl_3"/>
</dbReference>
<dbReference type="AlphaFoldDB" id="A0A1L7I2H2"/>
<evidence type="ECO:0000256" key="3">
    <source>
        <dbReference type="ARBA" id="ARBA00023237"/>
    </source>
</evidence>
<keyword evidence="2" id="KW-0472">Membrane</keyword>
<dbReference type="KEGG" id="gfl:GRFL_1057"/>
<dbReference type="Gene3D" id="2.60.40.1120">
    <property type="entry name" value="Carboxypeptidase-like, regulatory domain"/>
    <property type="match status" value="1"/>
</dbReference>
<accession>A0A1L7I2H2</accession>
<proteinExistence type="predicted"/>
<dbReference type="InterPro" id="IPR008969">
    <property type="entry name" value="CarboxyPept-like_regulatory"/>
</dbReference>
<dbReference type="SUPFAM" id="SSF49464">
    <property type="entry name" value="Carboxypeptidase regulatory domain-like"/>
    <property type="match status" value="1"/>
</dbReference>
<feature type="domain" description="Outer membrane protein beta-barrel" evidence="4">
    <location>
        <begin position="464"/>
        <end position="897"/>
    </location>
</feature>
<comment type="subcellular location">
    <subcellularLocation>
        <location evidence="1">Cell outer membrane</location>
    </subcellularLocation>
</comment>
<dbReference type="STRING" id="1229726.GRFL_1057"/>